<proteinExistence type="predicted"/>
<evidence type="ECO:0000313" key="3">
    <source>
        <dbReference type="Proteomes" id="UP001556040"/>
    </source>
</evidence>
<reference evidence="2 3" key="1">
    <citation type="journal article" date="1979" name="Int. J. Syst. Evol. Microbiol.">
        <title>Bacillus globisporus subsp. marinus subsp. nov.</title>
        <authorList>
            <person name="Liu H."/>
        </authorList>
    </citation>
    <scope>NUCLEOTIDE SEQUENCE [LARGE SCALE GENOMIC DNA]</scope>
    <source>
        <strain evidence="2 3">DSM 1297</strain>
    </source>
</reference>
<comment type="caution">
    <text evidence="2">The sequence shown here is derived from an EMBL/GenBank/DDBJ whole genome shotgun (WGS) entry which is preliminary data.</text>
</comment>
<keyword evidence="2" id="KW-0548">Nucleotidyltransferase</keyword>
<name>A0ABV3Q5N5_9BACL</name>
<evidence type="ECO:0000313" key="2">
    <source>
        <dbReference type="EMBL" id="MEW9502446.1"/>
    </source>
</evidence>
<dbReference type="CDD" id="cd05403">
    <property type="entry name" value="NT_KNTase_like"/>
    <property type="match status" value="1"/>
</dbReference>
<dbReference type="GO" id="GO:0016779">
    <property type="term" value="F:nucleotidyltransferase activity"/>
    <property type="evidence" value="ECO:0007669"/>
    <property type="project" value="UniProtKB-KW"/>
</dbReference>
<dbReference type="SUPFAM" id="SSF81301">
    <property type="entry name" value="Nucleotidyltransferase"/>
    <property type="match status" value="1"/>
</dbReference>
<dbReference type="RefSeq" id="WP_367779937.1">
    <property type="nucleotide sequence ID" value="NZ_JBFMIA010000010.1"/>
</dbReference>
<evidence type="ECO:0000259" key="1">
    <source>
        <dbReference type="Pfam" id="PF01909"/>
    </source>
</evidence>
<keyword evidence="2" id="KW-0808">Transferase</keyword>
<sequence>MNQRNIRLRELAKEYLKEINEPICFASVGGSVARGEADSLSDIDLTIYVNHQTDQAENVRFAGEYIQLDQRTINEFPMEKQIATDPWTYRFLTEAYIIQDQGGTFSKRKDWVDTFYTSRQCKEKMVKQVTEVVEDRIDFAFNCLNEEKEYSATNAAMGAWAEAAFLFQFLSSGSLSTGRLMPTIQKIDQHFHRFVNVAPFPSEIDVTEISTIINRFRQELKQKGASFDFGLSSIQDELAERKSKRLIAAGEQLNLIWQTYGEALWLYFETSDGLSLEDYFSTLTLESQLGLARIGFSPSNEQEIQELGRLSVELLETAKHLAKESN</sequence>
<dbReference type="EMBL" id="JBFMIA010000010">
    <property type="protein sequence ID" value="MEW9502446.1"/>
    <property type="molecule type" value="Genomic_DNA"/>
</dbReference>
<keyword evidence="3" id="KW-1185">Reference proteome</keyword>
<dbReference type="Proteomes" id="UP001556040">
    <property type="component" value="Unassembled WGS sequence"/>
</dbReference>
<dbReference type="InterPro" id="IPR043519">
    <property type="entry name" value="NT_sf"/>
</dbReference>
<gene>
    <name evidence="2" type="ORF">AB1471_11645</name>
</gene>
<feature type="domain" description="Polymerase nucleotidyl transferase" evidence="1">
    <location>
        <begin position="13"/>
        <end position="68"/>
    </location>
</feature>
<organism evidence="2 3">
    <name type="scientific">Jeotgalibacillus marinus</name>
    <dbReference type="NCBI Taxonomy" id="86667"/>
    <lineage>
        <taxon>Bacteria</taxon>
        <taxon>Bacillati</taxon>
        <taxon>Bacillota</taxon>
        <taxon>Bacilli</taxon>
        <taxon>Bacillales</taxon>
        <taxon>Caryophanaceae</taxon>
        <taxon>Jeotgalibacillus</taxon>
    </lineage>
</organism>
<accession>A0ABV3Q5N5</accession>
<dbReference type="Gene3D" id="3.30.460.10">
    <property type="entry name" value="Beta Polymerase, domain 2"/>
    <property type="match status" value="1"/>
</dbReference>
<dbReference type="Pfam" id="PF01909">
    <property type="entry name" value="NTP_transf_2"/>
    <property type="match status" value="1"/>
</dbReference>
<dbReference type="InterPro" id="IPR002934">
    <property type="entry name" value="Polymerase_NTP_transf_dom"/>
</dbReference>
<protein>
    <submittedName>
        <fullName evidence="2">Nucleotidyltransferase domain-containing protein</fullName>
        <ecNumber evidence="2">2.7.7.-</ecNumber>
    </submittedName>
</protein>
<dbReference type="EC" id="2.7.7.-" evidence="2"/>